<reference evidence="1" key="1">
    <citation type="submission" date="2020-08" db="EMBL/GenBank/DDBJ databases">
        <title>Complete genome sequence of Weissella confusa strain FS54 provides insights into metabolic potential.</title>
        <authorList>
            <person name="Fhoula I."/>
            <person name="Najjari A."/>
            <person name="Lekired A."/>
            <person name="Bessrour-Aouam N."/>
            <person name="Jaballah S."/>
            <person name="Klibi N."/>
            <person name="Ouzari H.-I."/>
        </authorList>
    </citation>
    <scope>NUCLEOTIDE SEQUENCE</scope>
    <source>
        <strain evidence="1">FS54</strain>
    </source>
</reference>
<accession>A0A923SMY0</accession>
<proteinExistence type="predicted"/>
<dbReference type="EMBL" id="JACSZT010000005">
    <property type="protein sequence ID" value="MBC6498561.1"/>
    <property type="molecule type" value="Genomic_DNA"/>
</dbReference>
<evidence type="ECO:0000313" key="1">
    <source>
        <dbReference type="EMBL" id="MBC6498561.1"/>
    </source>
</evidence>
<organism evidence="1 2">
    <name type="scientific">Weissella confusa</name>
    <name type="common">Lactobacillus confusus</name>
    <dbReference type="NCBI Taxonomy" id="1583"/>
    <lineage>
        <taxon>Bacteria</taxon>
        <taxon>Bacillati</taxon>
        <taxon>Bacillota</taxon>
        <taxon>Bacilli</taxon>
        <taxon>Lactobacillales</taxon>
        <taxon>Lactobacillaceae</taxon>
        <taxon>Weissella</taxon>
    </lineage>
</organism>
<evidence type="ECO:0000313" key="2">
    <source>
        <dbReference type="Proteomes" id="UP000650485"/>
    </source>
</evidence>
<protein>
    <submittedName>
        <fullName evidence="1">Uncharacterized protein</fullName>
    </submittedName>
</protein>
<gene>
    <name evidence="1" type="ORF">H7R52_07535</name>
</gene>
<name>A0A923SMY0_WEICO</name>
<dbReference type="AlphaFoldDB" id="A0A923SMY0"/>
<sequence>MTWQENYQIWADRTDLPQNLQDDMKKLAADEKAAEDAFYQPLSFGTAGM</sequence>
<comment type="caution">
    <text evidence="1">The sequence shown here is derived from an EMBL/GenBank/DDBJ whole genome shotgun (WGS) entry which is preliminary data.</text>
</comment>
<dbReference type="Proteomes" id="UP000650485">
    <property type="component" value="Unassembled WGS sequence"/>
</dbReference>